<protein>
    <submittedName>
        <fullName evidence="4">Carbohydrate kinase family protein</fullName>
    </submittedName>
</protein>
<dbReference type="InterPro" id="IPR011611">
    <property type="entry name" value="PfkB_dom"/>
</dbReference>
<proteinExistence type="predicted"/>
<dbReference type="AlphaFoldDB" id="A0A9D6QTT8"/>
<dbReference type="GO" id="GO:0016301">
    <property type="term" value="F:kinase activity"/>
    <property type="evidence" value="ECO:0007669"/>
    <property type="project" value="UniProtKB-KW"/>
</dbReference>
<keyword evidence="2 4" id="KW-0418">Kinase</keyword>
<organism evidence="4 5">
    <name type="scientific">Candidatus Sungiibacteriota bacterium</name>
    <dbReference type="NCBI Taxonomy" id="2750080"/>
    <lineage>
        <taxon>Bacteria</taxon>
        <taxon>Candidatus Sungiibacteriota</taxon>
    </lineage>
</organism>
<keyword evidence="1" id="KW-0808">Transferase</keyword>
<evidence type="ECO:0000256" key="1">
    <source>
        <dbReference type="ARBA" id="ARBA00022679"/>
    </source>
</evidence>
<dbReference type="Proteomes" id="UP000808388">
    <property type="component" value="Unassembled WGS sequence"/>
</dbReference>
<evidence type="ECO:0000313" key="4">
    <source>
        <dbReference type="EMBL" id="MBI3627278.1"/>
    </source>
</evidence>
<accession>A0A9D6QTT8</accession>
<dbReference type="InterPro" id="IPR029056">
    <property type="entry name" value="Ribokinase-like"/>
</dbReference>
<dbReference type="SUPFAM" id="SSF53613">
    <property type="entry name" value="Ribokinase-like"/>
    <property type="match status" value="1"/>
</dbReference>
<dbReference type="PANTHER" id="PTHR10584">
    <property type="entry name" value="SUGAR KINASE"/>
    <property type="match status" value="1"/>
</dbReference>
<reference evidence="4" key="1">
    <citation type="submission" date="2020-07" db="EMBL/GenBank/DDBJ databases">
        <title>Huge and variable diversity of episymbiotic CPR bacteria and DPANN archaea in groundwater ecosystems.</title>
        <authorList>
            <person name="He C.Y."/>
            <person name="Keren R."/>
            <person name="Whittaker M."/>
            <person name="Farag I.F."/>
            <person name="Doudna J."/>
            <person name="Cate J.H.D."/>
            <person name="Banfield J.F."/>
        </authorList>
    </citation>
    <scope>NUCLEOTIDE SEQUENCE</scope>
    <source>
        <strain evidence="4">NC_groundwater_972_Pr1_S-0.2um_49_27</strain>
    </source>
</reference>
<comment type="caution">
    <text evidence="4">The sequence shown here is derived from an EMBL/GenBank/DDBJ whole genome shotgun (WGS) entry which is preliminary data.</text>
</comment>
<dbReference type="Gene3D" id="3.40.1190.20">
    <property type="match status" value="1"/>
</dbReference>
<gene>
    <name evidence="4" type="ORF">HY220_00805</name>
</gene>
<name>A0A9D6QTT8_9BACT</name>
<sequence length="329" mass="37216">MENFDFMAIGDTVTDAFIRLKDASVNCDINRENCMICMRFADKIPYEAVYIVPAVGNSANAAASAARLGLKTAFVSNIGDDYFGTECLKALKAEQVDTRFVAVHKGQKTNYHYVLWYEDDRTILIKHEGYDYQLPDINSPKWIYLSSLGENSRDFHADFSSYLAAHPDIKLAFQPGTYQIKLGKESIVKIYQRTEVFFCNKEEYQRILETREEDVKKLMAMMRELGPKVAVLTDGPRGSYAFDGVNGWYMPVYPDPKPPYERTGAGDAFSSTFTAALVLGFDIPTALRWGPINSMSVVQYVGAREGLLTREKLEEYLKKAPADYQPKKI</sequence>
<dbReference type="PANTHER" id="PTHR10584:SF166">
    <property type="entry name" value="RIBOKINASE"/>
    <property type="match status" value="1"/>
</dbReference>
<evidence type="ECO:0000313" key="5">
    <source>
        <dbReference type="Proteomes" id="UP000808388"/>
    </source>
</evidence>
<dbReference type="Pfam" id="PF00294">
    <property type="entry name" value="PfkB"/>
    <property type="match status" value="1"/>
</dbReference>
<dbReference type="EMBL" id="JACQCQ010000002">
    <property type="protein sequence ID" value="MBI3627278.1"/>
    <property type="molecule type" value="Genomic_DNA"/>
</dbReference>
<evidence type="ECO:0000259" key="3">
    <source>
        <dbReference type="Pfam" id="PF00294"/>
    </source>
</evidence>
<evidence type="ECO:0000256" key="2">
    <source>
        <dbReference type="ARBA" id="ARBA00022777"/>
    </source>
</evidence>
<feature type="domain" description="Carbohydrate kinase PfkB" evidence="3">
    <location>
        <begin position="56"/>
        <end position="307"/>
    </location>
</feature>